<dbReference type="Proteomes" id="UP000276215">
    <property type="component" value="Unassembled WGS sequence"/>
</dbReference>
<evidence type="ECO:0008006" key="5">
    <source>
        <dbReference type="Google" id="ProtNLM"/>
    </source>
</evidence>
<keyword evidence="2" id="KW-1133">Transmembrane helix</keyword>
<dbReference type="STRING" id="1336337.A0A3N4JPU3"/>
<evidence type="ECO:0000313" key="4">
    <source>
        <dbReference type="Proteomes" id="UP000276215"/>
    </source>
</evidence>
<feature type="region of interest" description="Disordered" evidence="1">
    <location>
        <begin position="232"/>
        <end position="274"/>
    </location>
</feature>
<dbReference type="EMBL" id="ML120390">
    <property type="protein sequence ID" value="RPA99048.1"/>
    <property type="molecule type" value="Genomic_DNA"/>
</dbReference>
<reference evidence="3 4" key="1">
    <citation type="journal article" date="2018" name="Nat. Ecol. Evol.">
        <title>Pezizomycetes genomes reveal the molecular basis of ectomycorrhizal truffle lifestyle.</title>
        <authorList>
            <person name="Murat C."/>
            <person name="Payen T."/>
            <person name="Noel B."/>
            <person name="Kuo A."/>
            <person name="Morin E."/>
            <person name="Chen J."/>
            <person name="Kohler A."/>
            <person name="Krizsan K."/>
            <person name="Balestrini R."/>
            <person name="Da Silva C."/>
            <person name="Montanini B."/>
            <person name="Hainaut M."/>
            <person name="Levati E."/>
            <person name="Barry K.W."/>
            <person name="Belfiori B."/>
            <person name="Cichocki N."/>
            <person name="Clum A."/>
            <person name="Dockter R.B."/>
            <person name="Fauchery L."/>
            <person name="Guy J."/>
            <person name="Iotti M."/>
            <person name="Le Tacon F."/>
            <person name="Lindquist E.A."/>
            <person name="Lipzen A."/>
            <person name="Malagnac F."/>
            <person name="Mello A."/>
            <person name="Molinier V."/>
            <person name="Miyauchi S."/>
            <person name="Poulain J."/>
            <person name="Riccioni C."/>
            <person name="Rubini A."/>
            <person name="Sitrit Y."/>
            <person name="Splivallo R."/>
            <person name="Traeger S."/>
            <person name="Wang M."/>
            <person name="Zifcakova L."/>
            <person name="Wipf D."/>
            <person name="Zambonelli A."/>
            <person name="Paolocci F."/>
            <person name="Nowrousian M."/>
            <person name="Ottonello S."/>
            <person name="Baldrian P."/>
            <person name="Spatafora J.W."/>
            <person name="Henrissat B."/>
            <person name="Nagy L.G."/>
            <person name="Aury J.M."/>
            <person name="Wincker P."/>
            <person name="Grigoriev I.V."/>
            <person name="Bonfante P."/>
            <person name="Martin F.M."/>
        </authorList>
    </citation>
    <scope>NUCLEOTIDE SEQUENCE [LARGE SCALE GENOMIC DNA]</scope>
    <source>
        <strain evidence="3 4">120613-1</strain>
    </source>
</reference>
<keyword evidence="2" id="KW-0472">Membrane</keyword>
<feature type="transmembrane region" description="Helical" evidence="2">
    <location>
        <begin position="12"/>
        <end position="33"/>
    </location>
</feature>
<protein>
    <recommendedName>
        <fullName evidence="5">MARVEL domain-containing protein</fullName>
    </recommendedName>
</protein>
<sequence>MKDNRWNIVAFLLLRITQLVLGVIVMGMTAYFVSKYDEWYTDFTLATSLCTLAWIALSLTLFSINKLVPLAAIIVDALFAIAYIVCIASIAHFNPDSIGGSCTYYEYSFWITLTYTLEDCTTLRGLFGILVVEMLMFVGATIWDGIVLYQNRNGPPRDPEVVQYAMHSGGGGGVGVSGGQIGGTYGMAMSKPMMDAGGGGDQTYLPRYQPTNSPIYPVQAVSPPTPYNPYMSPPMSPTMPQQAVVMQHQDKNHQQQHQQPQQQNQLPPQELSST</sequence>
<evidence type="ECO:0000313" key="3">
    <source>
        <dbReference type="EMBL" id="RPA99048.1"/>
    </source>
</evidence>
<dbReference type="AlphaFoldDB" id="A0A3N4JPU3"/>
<accession>A0A3N4JPU3</accession>
<keyword evidence="2" id="KW-0812">Transmembrane</keyword>
<proteinExistence type="predicted"/>
<name>A0A3N4JPU3_9PEZI</name>
<feature type="transmembrane region" description="Helical" evidence="2">
    <location>
        <begin position="126"/>
        <end position="149"/>
    </location>
</feature>
<dbReference type="PANTHER" id="PTHR37451">
    <property type="entry name" value="MARVEL DOMAIN"/>
    <property type="match status" value="1"/>
</dbReference>
<feature type="transmembrane region" description="Helical" evidence="2">
    <location>
        <begin position="45"/>
        <end position="64"/>
    </location>
</feature>
<dbReference type="PANTHER" id="PTHR37451:SF1">
    <property type="entry name" value="MARVEL DOMAIN-CONTAINING PROTEIN"/>
    <property type="match status" value="1"/>
</dbReference>
<evidence type="ECO:0000256" key="1">
    <source>
        <dbReference type="SAM" id="MobiDB-lite"/>
    </source>
</evidence>
<feature type="compositionally biased region" description="Low complexity" evidence="1">
    <location>
        <begin position="255"/>
        <end position="274"/>
    </location>
</feature>
<keyword evidence="4" id="KW-1185">Reference proteome</keyword>
<organism evidence="3 4">
    <name type="scientific">Choiromyces venosus 120613-1</name>
    <dbReference type="NCBI Taxonomy" id="1336337"/>
    <lineage>
        <taxon>Eukaryota</taxon>
        <taxon>Fungi</taxon>
        <taxon>Dikarya</taxon>
        <taxon>Ascomycota</taxon>
        <taxon>Pezizomycotina</taxon>
        <taxon>Pezizomycetes</taxon>
        <taxon>Pezizales</taxon>
        <taxon>Tuberaceae</taxon>
        <taxon>Choiromyces</taxon>
    </lineage>
</organism>
<gene>
    <name evidence="3" type="ORF">L873DRAFT_1738976</name>
</gene>
<feature type="transmembrane region" description="Helical" evidence="2">
    <location>
        <begin position="71"/>
        <end position="91"/>
    </location>
</feature>
<dbReference type="OrthoDB" id="5416830at2759"/>
<evidence type="ECO:0000256" key="2">
    <source>
        <dbReference type="SAM" id="Phobius"/>
    </source>
</evidence>